<keyword evidence="2" id="KW-1185">Reference proteome</keyword>
<reference evidence="1 2" key="1">
    <citation type="journal article" date="2017" name="PLoS Biol.">
        <title>The sea cucumber genome provides insights into morphological evolution and visceral regeneration.</title>
        <authorList>
            <person name="Zhang X."/>
            <person name="Sun L."/>
            <person name="Yuan J."/>
            <person name="Sun Y."/>
            <person name="Gao Y."/>
            <person name="Zhang L."/>
            <person name="Li S."/>
            <person name="Dai H."/>
            <person name="Hamel J.F."/>
            <person name="Liu C."/>
            <person name="Yu Y."/>
            <person name="Liu S."/>
            <person name="Lin W."/>
            <person name="Guo K."/>
            <person name="Jin S."/>
            <person name="Xu P."/>
            <person name="Storey K.B."/>
            <person name="Huan P."/>
            <person name="Zhang T."/>
            <person name="Zhou Y."/>
            <person name="Zhang J."/>
            <person name="Lin C."/>
            <person name="Li X."/>
            <person name="Xing L."/>
            <person name="Huo D."/>
            <person name="Sun M."/>
            <person name="Wang L."/>
            <person name="Mercier A."/>
            <person name="Li F."/>
            <person name="Yang H."/>
            <person name="Xiang J."/>
        </authorList>
    </citation>
    <scope>NUCLEOTIDE SEQUENCE [LARGE SCALE GENOMIC DNA]</scope>
    <source>
        <strain evidence="1">Shaxun</strain>
        <tissue evidence="1">Muscle</tissue>
    </source>
</reference>
<name>A0A2G8L8M4_STIJA</name>
<dbReference type="EMBL" id="MRZV01000169">
    <property type="protein sequence ID" value="PIK56618.1"/>
    <property type="molecule type" value="Genomic_DNA"/>
</dbReference>
<organism evidence="1 2">
    <name type="scientific">Stichopus japonicus</name>
    <name type="common">Sea cucumber</name>
    <dbReference type="NCBI Taxonomy" id="307972"/>
    <lineage>
        <taxon>Eukaryota</taxon>
        <taxon>Metazoa</taxon>
        <taxon>Echinodermata</taxon>
        <taxon>Eleutherozoa</taxon>
        <taxon>Echinozoa</taxon>
        <taxon>Holothuroidea</taxon>
        <taxon>Aspidochirotacea</taxon>
        <taxon>Aspidochirotida</taxon>
        <taxon>Stichopodidae</taxon>
        <taxon>Apostichopus</taxon>
    </lineage>
</organism>
<sequence length="171" mass="19739">MPPKKRVPVLEAYTQVVSTETNQLNSPFHKTHDNLPRDERTALSLLMSRSDIIIKPADKGSAVVIHDRQDYIKEAMRHLSNSDIFTLLDSDPTVIFSQQIKQTINDMYQRNQISRRLFLSFLPQTVRQTGFISCPNFTSQAMGPPPRGYPCLWTTSLNLLFLRLSRRTKYK</sequence>
<evidence type="ECO:0000313" key="1">
    <source>
        <dbReference type="EMBL" id="PIK56618.1"/>
    </source>
</evidence>
<evidence type="ECO:0000313" key="2">
    <source>
        <dbReference type="Proteomes" id="UP000230750"/>
    </source>
</evidence>
<accession>A0A2G8L8M4</accession>
<dbReference type="Proteomes" id="UP000230750">
    <property type="component" value="Unassembled WGS sequence"/>
</dbReference>
<comment type="caution">
    <text evidence="1">The sequence shown here is derived from an EMBL/GenBank/DDBJ whole genome shotgun (WGS) entry which is preliminary data.</text>
</comment>
<gene>
    <name evidence="1" type="ORF">BSL78_06474</name>
</gene>
<dbReference type="OrthoDB" id="10029313at2759"/>
<proteinExistence type="predicted"/>
<dbReference type="AlphaFoldDB" id="A0A2G8L8M4"/>
<protein>
    <submittedName>
        <fullName evidence="1">Uncharacterized protein</fullName>
    </submittedName>
</protein>